<dbReference type="STRING" id="526227.Mesil_1676"/>
<dbReference type="KEGG" id="msv:Mesil_1676"/>
<dbReference type="AlphaFoldDB" id="D7BFK8"/>
<keyword evidence="3" id="KW-1185">Reference proteome</keyword>
<reference evidence="2 3" key="1">
    <citation type="journal article" date="2010" name="Stand. Genomic Sci.">
        <title>Complete genome sequence of Meiothermus silvanus type strain (VI-R2).</title>
        <authorList>
            <person name="Sikorski J."/>
            <person name="Tindall B.J."/>
            <person name="Lowry S."/>
            <person name="Lucas S."/>
            <person name="Nolan M."/>
            <person name="Copeland A."/>
            <person name="Glavina Del Rio T."/>
            <person name="Tice H."/>
            <person name="Cheng J.F."/>
            <person name="Han C."/>
            <person name="Pitluck S."/>
            <person name="Liolios K."/>
            <person name="Ivanova N."/>
            <person name="Mavromatis K."/>
            <person name="Mikhailova N."/>
            <person name="Pati A."/>
            <person name="Goodwin L."/>
            <person name="Chen A."/>
            <person name="Palaniappan K."/>
            <person name="Land M."/>
            <person name="Hauser L."/>
            <person name="Chang Y.J."/>
            <person name="Jeffries C.D."/>
            <person name="Rohde M."/>
            <person name="Goker M."/>
            <person name="Woyke T."/>
            <person name="Bristow J."/>
            <person name="Eisen J.A."/>
            <person name="Markowitz V."/>
            <person name="Hugenholtz P."/>
            <person name="Kyrpides N.C."/>
            <person name="Klenk H.P."/>
            <person name="Lapidus A."/>
        </authorList>
    </citation>
    <scope>NUCLEOTIDE SEQUENCE [LARGE SCALE GENOMIC DNA]</scope>
    <source>
        <strain evidence="3">ATCC 700542 / DSM 9946 / VI-R2</strain>
    </source>
</reference>
<keyword evidence="1" id="KW-0732">Signal</keyword>
<dbReference type="eggNOG" id="ENOG5032UWT">
    <property type="taxonomic scope" value="Bacteria"/>
</dbReference>
<dbReference type="RefSeq" id="WP_013158123.1">
    <property type="nucleotide sequence ID" value="NC_014212.1"/>
</dbReference>
<dbReference type="HOGENOM" id="CLU_097907_0_0_0"/>
<organism evidence="2 3">
    <name type="scientific">Allomeiothermus silvanus (strain ATCC 700542 / DSM 9946 / NBRC 106475 / NCIMB 13440 / VI-R2)</name>
    <name type="common">Thermus silvanus</name>
    <dbReference type="NCBI Taxonomy" id="526227"/>
    <lineage>
        <taxon>Bacteria</taxon>
        <taxon>Thermotogati</taxon>
        <taxon>Deinococcota</taxon>
        <taxon>Deinococci</taxon>
        <taxon>Thermales</taxon>
        <taxon>Thermaceae</taxon>
        <taxon>Allomeiothermus</taxon>
    </lineage>
</organism>
<evidence type="ECO:0000313" key="3">
    <source>
        <dbReference type="Proteomes" id="UP000001916"/>
    </source>
</evidence>
<evidence type="ECO:0008006" key="4">
    <source>
        <dbReference type="Google" id="ProtNLM"/>
    </source>
</evidence>
<feature type="chain" id="PRO_5003093258" description="Lipoprotein" evidence="1">
    <location>
        <begin position="43"/>
        <end position="272"/>
    </location>
</feature>
<evidence type="ECO:0000313" key="2">
    <source>
        <dbReference type="EMBL" id="ADH63561.1"/>
    </source>
</evidence>
<name>D7BFK8_ALLS1</name>
<feature type="signal peptide" evidence="1">
    <location>
        <begin position="1"/>
        <end position="42"/>
    </location>
</feature>
<dbReference type="OrthoDB" id="32036at2"/>
<evidence type="ECO:0000256" key="1">
    <source>
        <dbReference type="SAM" id="SignalP"/>
    </source>
</evidence>
<gene>
    <name evidence="2" type="ordered locus">Mesil_1676</name>
</gene>
<dbReference type="EMBL" id="CP002042">
    <property type="protein sequence ID" value="ADH63561.1"/>
    <property type="molecule type" value="Genomic_DNA"/>
</dbReference>
<accession>D7BFK8</accession>
<proteinExistence type="predicted"/>
<sequence length="272" mass="29066">MRSSSQTLQIGLGQTRGMNPRNAFLVLSLAATLASCAPHAGATPSEPTLLVAGGVVQGRWVRLGNQQFALPAAPTLAAADGDLVYLAYPFQLLVYQNGSLRDSLPLPGTPTFMQVRPRVVVGGEFGLFTPEGGRFAFQASDAVNTGRALYWVDGKALYVGSRKITDGSFYKVVGDEGYLVALTKREAYRWPEGVWFPLPAEPKAVALAEDLYLLAPEGIYQLSRSGLVVHFLAGAFGDLAADAQGVYALQGGRLVRLSFNLQFVSLISKGAR</sequence>
<dbReference type="Proteomes" id="UP000001916">
    <property type="component" value="Chromosome"/>
</dbReference>
<protein>
    <recommendedName>
        <fullName evidence="4">Lipoprotein</fullName>
    </recommendedName>
</protein>